<dbReference type="InterPro" id="IPR058532">
    <property type="entry name" value="YjbR/MT2646/Rv2570-like"/>
</dbReference>
<proteinExistence type="predicted"/>
<dbReference type="Proteomes" id="UP000184390">
    <property type="component" value="Unassembled WGS sequence"/>
</dbReference>
<name>A0ABY1I3R2_9ACTO</name>
<dbReference type="Pfam" id="PF04237">
    <property type="entry name" value="YjbR"/>
    <property type="match status" value="1"/>
</dbReference>
<sequence>MVRATVRERIEAYACERFGVEAEQPPFDREDYAVLHHRDSGKWFAVLFVKPRAVLGLQGEGDAEVMSVKVPDRGLADILLQQPGYLRGYPSPRWHWVSAVLDGTVPVDDLVTWLEDSYRATSRGANSKVPLPRRDG</sequence>
<dbReference type="Gene3D" id="3.90.1150.30">
    <property type="match status" value="1"/>
</dbReference>
<keyword evidence="2" id="KW-1185">Reference proteome</keyword>
<evidence type="ECO:0000313" key="1">
    <source>
        <dbReference type="EMBL" id="SHI43955.1"/>
    </source>
</evidence>
<gene>
    <name evidence="1" type="ORF">SAMN05216246_102114</name>
</gene>
<dbReference type="RefSeq" id="WP_073451381.1">
    <property type="nucleotide sequence ID" value="NZ_FQYL01000002.1"/>
</dbReference>
<evidence type="ECO:0000313" key="2">
    <source>
        <dbReference type="Proteomes" id="UP000184390"/>
    </source>
</evidence>
<dbReference type="GO" id="GO:0003677">
    <property type="term" value="F:DNA binding"/>
    <property type="evidence" value="ECO:0007669"/>
    <property type="project" value="UniProtKB-KW"/>
</dbReference>
<accession>A0ABY1I3R2</accession>
<keyword evidence="1" id="KW-0238">DNA-binding</keyword>
<dbReference type="EMBL" id="FQYL01000002">
    <property type="protein sequence ID" value="SHI43955.1"/>
    <property type="molecule type" value="Genomic_DNA"/>
</dbReference>
<organism evidence="1 2">
    <name type="scientific">Actinomyces denticolens</name>
    <dbReference type="NCBI Taxonomy" id="52767"/>
    <lineage>
        <taxon>Bacteria</taxon>
        <taxon>Bacillati</taxon>
        <taxon>Actinomycetota</taxon>
        <taxon>Actinomycetes</taxon>
        <taxon>Actinomycetales</taxon>
        <taxon>Actinomycetaceae</taxon>
        <taxon>Actinomyces</taxon>
    </lineage>
</organism>
<comment type="caution">
    <text evidence="1">The sequence shown here is derived from an EMBL/GenBank/DDBJ whole genome shotgun (WGS) entry which is preliminary data.</text>
</comment>
<dbReference type="InterPro" id="IPR038056">
    <property type="entry name" value="YjbR-like_sf"/>
</dbReference>
<protein>
    <submittedName>
        <fullName evidence="1">Predicted DNA-binding protein, MmcQ/YjbR family</fullName>
    </submittedName>
</protein>
<dbReference type="SUPFAM" id="SSF142906">
    <property type="entry name" value="YjbR-like"/>
    <property type="match status" value="1"/>
</dbReference>
<reference evidence="1 2" key="1">
    <citation type="submission" date="2016-11" db="EMBL/GenBank/DDBJ databases">
        <authorList>
            <person name="Varghese N."/>
            <person name="Submissions S."/>
        </authorList>
    </citation>
    <scope>NUCLEOTIDE SEQUENCE [LARGE SCALE GENOMIC DNA]</scope>
    <source>
        <strain evidence="1 2">PA</strain>
    </source>
</reference>